<evidence type="ECO:0000256" key="1">
    <source>
        <dbReference type="SAM" id="MobiDB-lite"/>
    </source>
</evidence>
<gene>
    <name evidence="2" type="ORF">QVD17_26717</name>
</gene>
<keyword evidence="3" id="KW-1185">Reference proteome</keyword>
<evidence type="ECO:0000313" key="2">
    <source>
        <dbReference type="EMBL" id="KAK1417587.1"/>
    </source>
</evidence>
<protein>
    <submittedName>
        <fullName evidence="2">Uncharacterized protein</fullName>
    </submittedName>
</protein>
<dbReference type="AlphaFoldDB" id="A0AAD8NQK5"/>
<feature type="region of interest" description="Disordered" evidence="1">
    <location>
        <begin position="1"/>
        <end position="20"/>
    </location>
</feature>
<comment type="caution">
    <text evidence="2">The sequence shown here is derived from an EMBL/GenBank/DDBJ whole genome shotgun (WGS) entry which is preliminary data.</text>
</comment>
<evidence type="ECO:0000313" key="3">
    <source>
        <dbReference type="Proteomes" id="UP001229421"/>
    </source>
</evidence>
<dbReference type="Proteomes" id="UP001229421">
    <property type="component" value="Unassembled WGS sequence"/>
</dbReference>
<accession>A0AAD8NQK5</accession>
<name>A0AAD8NQK5_TARER</name>
<sequence length="82" mass="9326">MVVRIGDNGRSKGIGNGGRKWQNNWVESELRKQKGTNTPILFKSYNLDPHIIIRRDAQCTSDEAHRLVASILLHSMNAQNRL</sequence>
<dbReference type="EMBL" id="JAUHHV010000007">
    <property type="protein sequence ID" value="KAK1417587.1"/>
    <property type="molecule type" value="Genomic_DNA"/>
</dbReference>
<reference evidence="2" key="1">
    <citation type="journal article" date="2023" name="bioRxiv">
        <title>Improved chromosome-level genome assembly for marigold (Tagetes erecta).</title>
        <authorList>
            <person name="Jiang F."/>
            <person name="Yuan L."/>
            <person name="Wang S."/>
            <person name="Wang H."/>
            <person name="Xu D."/>
            <person name="Wang A."/>
            <person name="Fan W."/>
        </authorList>
    </citation>
    <scope>NUCLEOTIDE SEQUENCE</scope>
    <source>
        <strain evidence="2">WSJ</strain>
        <tissue evidence="2">Leaf</tissue>
    </source>
</reference>
<organism evidence="2 3">
    <name type="scientific">Tagetes erecta</name>
    <name type="common">African marigold</name>
    <dbReference type="NCBI Taxonomy" id="13708"/>
    <lineage>
        <taxon>Eukaryota</taxon>
        <taxon>Viridiplantae</taxon>
        <taxon>Streptophyta</taxon>
        <taxon>Embryophyta</taxon>
        <taxon>Tracheophyta</taxon>
        <taxon>Spermatophyta</taxon>
        <taxon>Magnoliopsida</taxon>
        <taxon>eudicotyledons</taxon>
        <taxon>Gunneridae</taxon>
        <taxon>Pentapetalae</taxon>
        <taxon>asterids</taxon>
        <taxon>campanulids</taxon>
        <taxon>Asterales</taxon>
        <taxon>Asteraceae</taxon>
        <taxon>Asteroideae</taxon>
        <taxon>Heliantheae alliance</taxon>
        <taxon>Tageteae</taxon>
        <taxon>Tagetes</taxon>
    </lineage>
</organism>
<proteinExistence type="predicted"/>